<dbReference type="PANTHER" id="PTHR44051:SF8">
    <property type="entry name" value="GLUTATHIONE S-TRANSFERASE GSTA"/>
    <property type="match status" value="1"/>
</dbReference>
<keyword evidence="4" id="KW-1185">Reference proteome</keyword>
<evidence type="ECO:0000313" key="3">
    <source>
        <dbReference type="EMBL" id="MXO99322.1"/>
    </source>
</evidence>
<dbReference type="InterPro" id="IPR036282">
    <property type="entry name" value="Glutathione-S-Trfase_C_sf"/>
</dbReference>
<protein>
    <submittedName>
        <fullName evidence="3">Glutathione S-transferase</fullName>
    </submittedName>
</protein>
<dbReference type="PANTHER" id="PTHR44051">
    <property type="entry name" value="GLUTATHIONE S-TRANSFERASE-RELATED"/>
    <property type="match status" value="1"/>
</dbReference>
<dbReference type="Proteomes" id="UP000469430">
    <property type="component" value="Unassembled WGS sequence"/>
</dbReference>
<dbReference type="OrthoDB" id="7583243at2"/>
<dbReference type="InterPro" id="IPR004046">
    <property type="entry name" value="GST_C"/>
</dbReference>
<dbReference type="Gene3D" id="1.20.1050.10">
    <property type="match status" value="1"/>
</dbReference>
<proteinExistence type="predicted"/>
<comment type="caution">
    <text evidence="3">The sequence shown here is derived from an EMBL/GenBank/DDBJ whole genome shotgun (WGS) entry which is preliminary data.</text>
</comment>
<accession>A0A6I4TU09</accession>
<evidence type="ECO:0000259" key="2">
    <source>
        <dbReference type="PROSITE" id="PS50405"/>
    </source>
</evidence>
<dbReference type="InterPro" id="IPR040079">
    <property type="entry name" value="Glutathione_S-Trfase"/>
</dbReference>
<dbReference type="InterPro" id="IPR004045">
    <property type="entry name" value="Glutathione_S-Trfase_N"/>
</dbReference>
<dbReference type="SFLD" id="SFLDG01150">
    <property type="entry name" value="Main.1:_Beta-like"/>
    <property type="match status" value="1"/>
</dbReference>
<dbReference type="GO" id="GO:0016740">
    <property type="term" value="F:transferase activity"/>
    <property type="evidence" value="ECO:0007669"/>
    <property type="project" value="UniProtKB-KW"/>
</dbReference>
<evidence type="ECO:0000313" key="4">
    <source>
        <dbReference type="Proteomes" id="UP000469430"/>
    </source>
</evidence>
<gene>
    <name evidence="3" type="ORF">GRI97_10005</name>
</gene>
<dbReference type="RefSeq" id="WP_161391052.1">
    <property type="nucleotide sequence ID" value="NZ_JBHSCP010000001.1"/>
</dbReference>
<dbReference type="InterPro" id="IPR010987">
    <property type="entry name" value="Glutathione-S-Trfase_C-like"/>
</dbReference>
<dbReference type="SUPFAM" id="SSF47616">
    <property type="entry name" value="GST C-terminal domain-like"/>
    <property type="match status" value="1"/>
</dbReference>
<feature type="domain" description="GST C-terminal" evidence="2">
    <location>
        <begin position="82"/>
        <end position="205"/>
    </location>
</feature>
<keyword evidence="3" id="KW-0808">Transferase</keyword>
<dbReference type="SUPFAM" id="SSF52833">
    <property type="entry name" value="Thioredoxin-like"/>
    <property type="match status" value="1"/>
</dbReference>
<dbReference type="Pfam" id="PF00043">
    <property type="entry name" value="GST_C"/>
    <property type="match status" value="1"/>
</dbReference>
<dbReference type="CDD" id="cd03057">
    <property type="entry name" value="GST_N_Beta"/>
    <property type="match status" value="1"/>
</dbReference>
<dbReference type="InterPro" id="IPR036249">
    <property type="entry name" value="Thioredoxin-like_sf"/>
</dbReference>
<dbReference type="SFLD" id="SFLDS00019">
    <property type="entry name" value="Glutathione_Transferase_(cytos"/>
    <property type="match status" value="1"/>
</dbReference>
<dbReference type="Pfam" id="PF13409">
    <property type="entry name" value="GST_N_2"/>
    <property type="match status" value="1"/>
</dbReference>
<dbReference type="CDD" id="cd03188">
    <property type="entry name" value="GST_C_Beta"/>
    <property type="match status" value="1"/>
</dbReference>
<reference evidence="3 4" key="1">
    <citation type="submission" date="2019-12" db="EMBL/GenBank/DDBJ databases">
        <title>Genomic-based taxomic classification of the family Erythrobacteraceae.</title>
        <authorList>
            <person name="Xu L."/>
        </authorList>
    </citation>
    <scope>NUCLEOTIDE SEQUENCE [LARGE SCALE GENOMIC DNA]</scope>
    <source>
        <strain evidence="3 4">S36</strain>
    </source>
</reference>
<evidence type="ECO:0000259" key="1">
    <source>
        <dbReference type="PROSITE" id="PS50404"/>
    </source>
</evidence>
<dbReference type="EMBL" id="WTYJ01000002">
    <property type="protein sequence ID" value="MXO99322.1"/>
    <property type="molecule type" value="Genomic_DNA"/>
</dbReference>
<sequence length="205" mass="22090">MTTLFYSPGACSLAVHITLEWIGSPYEAVRVKTGSAELKAVNPSGAVPALREDDGWVLTQAGAILEYLAAKHGGARLDGGGDLRSRAELHRWCSFMTSDLHAAFWPVFMPARYTTDSSDAARAAVIAAGLALVRKQIGVLDAHLAGREWILDGGRSVADAYAFPMIRWARAKLDDGLVAFPHVQALHDRLAADPAVQTVLERERG</sequence>
<dbReference type="AlphaFoldDB" id="A0A6I4TU09"/>
<feature type="domain" description="GST N-terminal" evidence="1">
    <location>
        <begin position="1"/>
        <end position="76"/>
    </location>
</feature>
<dbReference type="PROSITE" id="PS50404">
    <property type="entry name" value="GST_NTER"/>
    <property type="match status" value="1"/>
</dbReference>
<name>A0A6I4TU09_9SPHN</name>
<dbReference type="SFLD" id="SFLDG00358">
    <property type="entry name" value="Main_(cytGST)"/>
    <property type="match status" value="1"/>
</dbReference>
<dbReference type="PROSITE" id="PS50405">
    <property type="entry name" value="GST_CTER"/>
    <property type="match status" value="1"/>
</dbReference>
<organism evidence="3 4">
    <name type="scientific">Croceibacterium xixiisoli</name>
    <dbReference type="NCBI Taxonomy" id="1476466"/>
    <lineage>
        <taxon>Bacteria</taxon>
        <taxon>Pseudomonadati</taxon>
        <taxon>Pseudomonadota</taxon>
        <taxon>Alphaproteobacteria</taxon>
        <taxon>Sphingomonadales</taxon>
        <taxon>Erythrobacteraceae</taxon>
        <taxon>Croceibacterium</taxon>
    </lineage>
</organism>
<dbReference type="Gene3D" id="3.40.30.10">
    <property type="entry name" value="Glutaredoxin"/>
    <property type="match status" value="1"/>
</dbReference>